<evidence type="ECO:0000313" key="1">
    <source>
        <dbReference type="EMBL" id="PWW45494.1"/>
    </source>
</evidence>
<dbReference type="Proteomes" id="UP000247078">
    <property type="component" value="Unassembled WGS sequence"/>
</dbReference>
<dbReference type="EMBL" id="QGTZ01000001">
    <property type="protein sequence ID" value="PWW45494.1"/>
    <property type="molecule type" value="Genomic_DNA"/>
</dbReference>
<sequence>MHCERLSRIGLVLMFKRIESWQTILSLRDIGDIATCLGMFDTDERQQRHSADAGTWIGCYAPTGINGIVDHSLRLCWLEQQCRRKPACSERL</sequence>
<gene>
    <name evidence="1" type="ORF">DET56_101703</name>
</gene>
<organism evidence="1 2">
    <name type="scientific">Paenibacillus pabuli</name>
    <dbReference type="NCBI Taxonomy" id="1472"/>
    <lineage>
        <taxon>Bacteria</taxon>
        <taxon>Bacillati</taxon>
        <taxon>Bacillota</taxon>
        <taxon>Bacilli</taxon>
        <taxon>Bacillales</taxon>
        <taxon>Paenibacillaceae</taxon>
        <taxon>Paenibacillus</taxon>
    </lineage>
</organism>
<dbReference type="AlphaFoldDB" id="A0A855YKU2"/>
<comment type="caution">
    <text evidence="1">The sequence shown here is derived from an EMBL/GenBank/DDBJ whole genome shotgun (WGS) entry which is preliminary data.</text>
</comment>
<accession>A0A855YKU2</accession>
<protein>
    <submittedName>
        <fullName evidence="1">Uncharacterized protein</fullName>
    </submittedName>
</protein>
<evidence type="ECO:0000313" key="2">
    <source>
        <dbReference type="Proteomes" id="UP000247078"/>
    </source>
</evidence>
<reference evidence="1 2" key="1">
    <citation type="submission" date="2018-05" db="EMBL/GenBank/DDBJ databases">
        <title>Freshwater and sediment microbial communities from various areas in North America, analyzing microbe dynamics in response to fracking.</title>
        <authorList>
            <person name="Lamendella R."/>
        </authorList>
    </citation>
    <scope>NUCLEOTIDE SEQUENCE [LARGE SCALE GENOMIC DNA]</scope>
    <source>
        <strain evidence="1 2">DB-3</strain>
    </source>
</reference>
<proteinExistence type="predicted"/>
<name>A0A855YKU2_9BACL</name>